<dbReference type="EMBL" id="JAMTCG010000010">
    <property type="protein sequence ID" value="MCP2163014.1"/>
    <property type="molecule type" value="Genomic_DNA"/>
</dbReference>
<evidence type="ECO:0000313" key="3">
    <source>
        <dbReference type="EMBL" id="MCP2163014.1"/>
    </source>
</evidence>
<organism evidence="3 4">
    <name type="scientific">Williamsia serinedens</name>
    <dbReference type="NCBI Taxonomy" id="391736"/>
    <lineage>
        <taxon>Bacteria</taxon>
        <taxon>Bacillati</taxon>
        <taxon>Actinomycetota</taxon>
        <taxon>Actinomycetes</taxon>
        <taxon>Mycobacteriales</taxon>
        <taxon>Nocardiaceae</taxon>
        <taxon>Williamsia</taxon>
    </lineage>
</organism>
<feature type="domain" description="Ketoreductase" evidence="2">
    <location>
        <begin position="8"/>
        <end position="185"/>
    </location>
</feature>
<dbReference type="RefSeq" id="WP_253656581.1">
    <property type="nucleotide sequence ID" value="NZ_BAAAOE010000007.1"/>
</dbReference>
<dbReference type="PANTHER" id="PTHR42760:SF40">
    <property type="entry name" value="3-OXOACYL-[ACYL-CARRIER-PROTEIN] REDUCTASE, CHLOROPLASTIC"/>
    <property type="match status" value="1"/>
</dbReference>
<reference evidence="3 4" key="1">
    <citation type="submission" date="2022-06" db="EMBL/GenBank/DDBJ databases">
        <title>Genomic Encyclopedia of Archaeal and Bacterial Type Strains, Phase II (KMG-II): from individual species to whole genera.</title>
        <authorList>
            <person name="Goeker M."/>
        </authorList>
    </citation>
    <scope>NUCLEOTIDE SEQUENCE [LARGE SCALE GENOMIC DNA]</scope>
    <source>
        <strain evidence="3 4">DSM 45037</strain>
    </source>
</reference>
<dbReference type="InterPro" id="IPR020904">
    <property type="entry name" value="Sc_DH/Rdtase_CS"/>
</dbReference>
<dbReference type="PRINTS" id="PR00080">
    <property type="entry name" value="SDRFAMILY"/>
</dbReference>
<dbReference type="NCBIfam" id="NF005559">
    <property type="entry name" value="PRK07231.1"/>
    <property type="match status" value="1"/>
</dbReference>
<gene>
    <name evidence="3" type="ORF">LX12_004227</name>
</gene>
<evidence type="ECO:0000313" key="4">
    <source>
        <dbReference type="Proteomes" id="UP001205740"/>
    </source>
</evidence>
<dbReference type="SMART" id="SM00822">
    <property type="entry name" value="PKS_KR"/>
    <property type="match status" value="1"/>
</dbReference>
<sequence>MTERFANRVAIVTGGGSGIGAATARRLADEGARVVITGRTLDTLEEVAAHHAPGSIVARTLDVSDAEAVQKTIDGVADELGRIDVLVNSAGIGPSGTVATTSVEDWTRMIDTVLTGAFYTIKSALPHLISGGGGSIVNVSSVSGVGGDWGAASYNAAKGGLTNFTRALALDHAGDGVRVNAVAPSFTETPMTADMHDDDDLMSRFMDRLPLGRGARPEEVAAAIAFLASDDASFISGAVLPVDGGLTASNGQPRLG</sequence>
<dbReference type="InterPro" id="IPR057326">
    <property type="entry name" value="KR_dom"/>
</dbReference>
<dbReference type="Gene3D" id="3.40.50.720">
    <property type="entry name" value="NAD(P)-binding Rossmann-like Domain"/>
    <property type="match status" value="1"/>
</dbReference>
<dbReference type="Pfam" id="PF13561">
    <property type="entry name" value="adh_short_C2"/>
    <property type="match status" value="1"/>
</dbReference>
<protein>
    <submittedName>
        <fullName evidence="3">Meso-butanediol dehydrogenase / (S,S)-butanediol dehydrogenase / diacetyl reductase</fullName>
    </submittedName>
</protein>
<dbReference type="PANTHER" id="PTHR42760">
    <property type="entry name" value="SHORT-CHAIN DEHYDROGENASES/REDUCTASES FAMILY MEMBER"/>
    <property type="match status" value="1"/>
</dbReference>
<dbReference type="PRINTS" id="PR00081">
    <property type="entry name" value="GDHRDH"/>
</dbReference>
<name>A0ABT1H7X0_9NOCA</name>
<dbReference type="InterPro" id="IPR036291">
    <property type="entry name" value="NAD(P)-bd_dom_sf"/>
</dbReference>
<dbReference type="PROSITE" id="PS00061">
    <property type="entry name" value="ADH_SHORT"/>
    <property type="match status" value="1"/>
</dbReference>
<dbReference type="InterPro" id="IPR002347">
    <property type="entry name" value="SDR_fam"/>
</dbReference>
<evidence type="ECO:0000259" key="2">
    <source>
        <dbReference type="SMART" id="SM00822"/>
    </source>
</evidence>
<dbReference type="Proteomes" id="UP001205740">
    <property type="component" value="Unassembled WGS sequence"/>
</dbReference>
<proteinExistence type="inferred from homology"/>
<evidence type="ECO:0000256" key="1">
    <source>
        <dbReference type="ARBA" id="ARBA00006484"/>
    </source>
</evidence>
<keyword evidence="4" id="KW-1185">Reference proteome</keyword>
<accession>A0ABT1H7X0</accession>
<dbReference type="SUPFAM" id="SSF51735">
    <property type="entry name" value="NAD(P)-binding Rossmann-fold domains"/>
    <property type="match status" value="1"/>
</dbReference>
<comment type="caution">
    <text evidence="3">The sequence shown here is derived from an EMBL/GenBank/DDBJ whole genome shotgun (WGS) entry which is preliminary data.</text>
</comment>
<comment type="similarity">
    <text evidence="1">Belongs to the short-chain dehydrogenases/reductases (SDR) family.</text>
</comment>